<feature type="domain" description="Glycosyltransferase 2-like" evidence="2">
    <location>
        <begin position="18"/>
        <end position="127"/>
    </location>
</feature>
<dbReference type="CDD" id="cd02511">
    <property type="entry name" value="Beta4Glucosyltransferase"/>
    <property type="match status" value="1"/>
</dbReference>
<keyword evidence="4" id="KW-1185">Reference proteome</keyword>
<dbReference type="Gene3D" id="1.25.40.10">
    <property type="entry name" value="Tetratricopeptide repeat domain"/>
    <property type="match status" value="1"/>
</dbReference>
<dbReference type="SUPFAM" id="SSF53448">
    <property type="entry name" value="Nucleotide-diphospho-sugar transferases"/>
    <property type="match status" value="1"/>
</dbReference>
<comment type="caution">
    <text evidence="3">The sequence shown here is derived from an EMBL/GenBank/DDBJ whole genome shotgun (WGS) entry which is preliminary data.</text>
</comment>
<dbReference type="InterPro" id="IPR029044">
    <property type="entry name" value="Nucleotide-diphossugar_trans"/>
</dbReference>
<name>A0A7X3IE94_9BACL</name>
<dbReference type="SUPFAM" id="SSF48452">
    <property type="entry name" value="TPR-like"/>
    <property type="match status" value="1"/>
</dbReference>
<evidence type="ECO:0000313" key="4">
    <source>
        <dbReference type="Proteomes" id="UP000460318"/>
    </source>
</evidence>
<evidence type="ECO:0000259" key="2">
    <source>
        <dbReference type="Pfam" id="PF00535"/>
    </source>
</evidence>
<dbReference type="PROSITE" id="PS50005">
    <property type="entry name" value="TPR"/>
    <property type="match status" value="1"/>
</dbReference>
<dbReference type="SMART" id="SM00028">
    <property type="entry name" value="TPR"/>
    <property type="match status" value="2"/>
</dbReference>
<dbReference type="Gene3D" id="3.90.550.10">
    <property type="entry name" value="Spore Coat Polysaccharide Biosynthesis Protein SpsA, Chain A"/>
    <property type="match status" value="1"/>
</dbReference>
<dbReference type="Pfam" id="PF14561">
    <property type="entry name" value="TPR_20"/>
    <property type="match status" value="1"/>
</dbReference>
<evidence type="ECO:0000256" key="1">
    <source>
        <dbReference type="PROSITE-ProRule" id="PRU00339"/>
    </source>
</evidence>
<sequence length="658" mass="74260">MRNTNKGAAHIMPPQDISLCMIVKDEAEHLDKCLRSVRDWVSEIIIGDTGSSDQTRSIAMKHGARVIDLEWNNHFAEARNRVLDMATCSWILVLDADEEADGWDSDALHKLLVHEDNIAGFFIPVISYYGTLSEDSFFSDYVCRLFRNHPSIRFRGPIHENIAESILELTDHPIPYAPFPIKHYGYLHSEIDRKNKHSRNLGLIQASLQADPLNVQLRYALGAEYYQSGRYEESLQHLLPVLEQDPESGMISDVYLKAAYALHMTGQHELADVITEQGIKKYPGFTDLLEFKGILLTQKEDYDQAYRWMLLASIQGTAQPMYSTTSGCGTYRTSWLSGRLSEKMLHAERALLHYQHALFLKNDYMPAWTDALHCSLLLGKSHPLPDWIIPSRTSMLPKQLDLLIPAALNTGNGEWLEFIAKSSSLPEQRQLWIMLMRRYASEPGKRLYSELVASSAGPTDTNDPFWLSYRWSAAWKSQDLDDADHEAERLQLIHSPLASIHAYLTGRDKELPSEKDCSNALQLLLQSQAYPQVLQLLAGLFKQSSVPSLPVSVIAGLLNAPVQILQVGCLNWVQSFFNEKQRVPVLEEILLFASLAERCSSSACLNAAAQWLDSYSTNPYALAAKAVCLTEDVRLQHVIPIQSSVRLPLLLRAATMRI</sequence>
<dbReference type="AlphaFoldDB" id="A0A7X3IE94"/>
<protein>
    <submittedName>
        <fullName evidence="3">Tetratricopeptide repeat protein</fullName>
    </submittedName>
</protein>
<dbReference type="PANTHER" id="PTHR43630:SF2">
    <property type="entry name" value="GLYCOSYLTRANSFERASE"/>
    <property type="match status" value="1"/>
</dbReference>
<dbReference type="InterPro" id="IPR001173">
    <property type="entry name" value="Glyco_trans_2-like"/>
</dbReference>
<dbReference type="InterPro" id="IPR011990">
    <property type="entry name" value="TPR-like_helical_dom_sf"/>
</dbReference>
<reference evidence="3 4" key="1">
    <citation type="submission" date="2019-12" db="EMBL/GenBank/DDBJ databases">
        <title>Paenibacillus sp. nov., an endophytic bacterium isolated from the stem of Dendrobium.</title>
        <authorList>
            <person name="Zhao R."/>
        </authorList>
    </citation>
    <scope>NUCLEOTIDE SEQUENCE [LARGE SCALE GENOMIC DNA]</scope>
    <source>
        <strain evidence="3 4">HJL G12</strain>
    </source>
</reference>
<accession>A0A7X3IE94</accession>
<feature type="repeat" description="TPR" evidence="1">
    <location>
        <begin position="215"/>
        <end position="248"/>
    </location>
</feature>
<dbReference type="PANTHER" id="PTHR43630">
    <property type="entry name" value="POLY-BETA-1,6-N-ACETYL-D-GLUCOSAMINE SYNTHASE"/>
    <property type="match status" value="1"/>
</dbReference>
<dbReference type="Pfam" id="PF00535">
    <property type="entry name" value="Glycos_transf_2"/>
    <property type="match status" value="1"/>
</dbReference>
<gene>
    <name evidence="3" type="ORF">GRF59_01550</name>
</gene>
<dbReference type="InterPro" id="IPR019734">
    <property type="entry name" value="TPR_rpt"/>
</dbReference>
<dbReference type="EMBL" id="WUBI01000001">
    <property type="protein sequence ID" value="MWV42303.1"/>
    <property type="molecule type" value="Genomic_DNA"/>
</dbReference>
<evidence type="ECO:0000313" key="3">
    <source>
        <dbReference type="EMBL" id="MWV42303.1"/>
    </source>
</evidence>
<keyword evidence="1" id="KW-0802">TPR repeat</keyword>
<organism evidence="3 4">
    <name type="scientific">Paenibacillus dendrobii</name>
    <dbReference type="NCBI Taxonomy" id="2691084"/>
    <lineage>
        <taxon>Bacteria</taxon>
        <taxon>Bacillati</taxon>
        <taxon>Bacillota</taxon>
        <taxon>Bacilli</taxon>
        <taxon>Bacillales</taxon>
        <taxon>Paenibacillaceae</taxon>
        <taxon>Paenibacillus</taxon>
    </lineage>
</organism>
<proteinExistence type="predicted"/>
<dbReference type="Proteomes" id="UP000460318">
    <property type="component" value="Unassembled WGS sequence"/>
</dbReference>